<dbReference type="RefSeq" id="WP_066225613.1">
    <property type="nucleotide sequence ID" value="NZ_JARTFQ010000004.1"/>
</dbReference>
<dbReference type="InterPro" id="IPR007809">
    <property type="entry name" value="FlgN-like"/>
</dbReference>
<dbReference type="GeneID" id="301139742"/>
<evidence type="ECO:0000256" key="3">
    <source>
        <dbReference type="SAM" id="MobiDB-lite"/>
    </source>
</evidence>
<keyword evidence="2" id="KW-0175">Coiled coil</keyword>
<dbReference type="EMBL" id="JARTFS010000013">
    <property type="protein sequence ID" value="MED4402754.1"/>
    <property type="molecule type" value="Genomic_DNA"/>
</dbReference>
<reference evidence="4 5" key="1">
    <citation type="submission" date="2023-03" db="EMBL/GenBank/DDBJ databases">
        <title>Bacillus Genome Sequencing.</title>
        <authorList>
            <person name="Dunlap C."/>
        </authorList>
    </citation>
    <scope>NUCLEOTIDE SEQUENCE [LARGE SCALE GENOMIC DNA]</scope>
    <source>
        <strain evidence="4 5">NRS-1717</strain>
    </source>
</reference>
<dbReference type="Gene3D" id="1.20.58.300">
    <property type="entry name" value="FlgN-like"/>
    <property type="match status" value="1"/>
</dbReference>
<keyword evidence="4" id="KW-0966">Cell projection</keyword>
<feature type="compositionally biased region" description="Basic and acidic residues" evidence="3">
    <location>
        <begin position="133"/>
        <end position="143"/>
    </location>
</feature>
<dbReference type="Proteomes" id="UP001342826">
    <property type="component" value="Unassembled WGS sequence"/>
</dbReference>
<proteinExistence type="predicted"/>
<keyword evidence="1" id="KW-1005">Bacterial flagellum biogenesis</keyword>
<organism evidence="4 5">
    <name type="scientific">Metabacillus fastidiosus</name>
    <dbReference type="NCBI Taxonomy" id="1458"/>
    <lineage>
        <taxon>Bacteria</taxon>
        <taxon>Bacillati</taxon>
        <taxon>Bacillota</taxon>
        <taxon>Bacilli</taxon>
        <taxon>Bacillales</taxon>
        <taxon>Bacillaceae</taxon>
        <taxon>Metabacillus</taxon>
    </lineage>
</organism>
<keyword evidence="4" id="KW-0969">Cilium</keyword>
<comment type="caution">
    <text evidence="4">The sequence shown here is derived from an EMBL/GenBank/DDBJ whole genome shotgun (WGS) entry which is preliminary data.</text>
</comment>
<sequence length="158" mass="18345">MTEKLIANLEKLLALHHQLYKVAFQKTDLLKKNDIEALKETLNYEQKFVQAINQMEAERIELTSKFLGRTDELTLTACIEKADASDKEKLQNIYDEFKKVMDDLKNINNLNKQLTQQALQLVSITINTMMPQEGDHNYQKPDNKNGQTKRRSIFDSKA</sequence>
<evidence type="ECO:0000256" key="1">
    <source>
        <dbReference type="ARBA" id="ARBA00022795"/>
    </source>
</evidence>
<evidence type="ECO:0000313" key="4">
    <source>
        <dbReference type="EMBL" id="MED4402754.1"/>
    </source>
</evidence>
<dbReference type="SUPFAM" id="SSF140566">
    <property type="entry name" value="FlgN-like"/>
    <property type="match status" value="1"/>
</dbReference>
<keyword evidence="4" id="KW-0282">Flagellum</keyword>
<feature type="coiled-coil region" evidence="2">
    <location>
        <begin position="87"/>
        <end position="117"/>
    </location>
</feature>
<accession>A0ABU6P063</accession>
<protein>
    <submittedName>
        <fullName evidence="4">Flagellar protein FlgN</fullName>
    </submittedName>
</protein>
<name>A0ABU6P063_9BACI</name>
<evidence type="ECO:0000256" key="2">
    <source>
        <dbReference type="SAM" id="Coils"/>
    </source>
</evidence>
<dbReference type="InterPro" id="IPR036679">
    <property type="entry name" value="FlgN-like_sf"/>
</dbReference>
<gene>
    <name evidence="4" type="ORF">P9271_15725</name>
</gene>
<keyword evidence="5" id="KW-1185">Reference proteome</keyword>
<evidence type="ECO:0000313" key="5">
    <source>
        <dbReference type="Proteomes" id="UP001342826"/>
    </source>
</evidence>
<dbReference type="Pfam" id="PF05130">
    <property type="entry name" value="FlgN"/>
    <property type="match status" value="1"/>
</dbReference>
<feature type="region of interest" description="Disordered" evidence="3">
    <location>
        <begin position="132"/>
        <end position="158"/>
    </location>
</feature>